<evidence type="ECO:0000256" key="1">
    <source>
        <dbReference type="SAM" id="MobiDB-lite"/>
    </source>
</evidence>
<feature type="compositionally biased region" description="Low complexity" evidence="1">
    <location>
        <begin position="272"/>
        <end position="283"/>
    </location>
</feature>
<evidence type="ECO:0000313" key="2">
    <source>
        <dbReference type="EMBL" id="OSY52625.1"/>
    </source>
</evidence>
<dbReference type="EMBL" id="MIFZ01000153">
    <property type="protein sequence ID" value="OSY52625.1"/>
    <property type="molecule type" value="Genomic_DNA"/>
</dbReference>
<gene>
    <name evidence="2" type="ORF">BG846_01716</name>
</gene>
<name>A0A1Y2NYM8_STRFR</name>
<organism evidence="2 3">
    <name type="scientific">Streptomyces fradiae ATCC 10745 = DSM 40063</name>
    <dbReference type="NCBI Taxonomy" id="1319510"/>
    <lineage>
        <taxon>Bacteria</taxon>
        <taxon>Bacillati</taxon>
        <taxon>Actinomycetota</taxon>
        <taxon>Actinomycetes</taxon>
        <taxon>Kitasatosporales</taxon>
        <taxon>Streptomycetaceae</taxon>
        <taxon>Streptomyces</taxon>
    </lineage>
</organism>
<proteinExistence type="predicted"/>
<feature type="region of interest" description="Disordered" evidence="1">
    <location>
        <begin position="255"/>
        <end position="283"/>
    </location>
</feature>
<comment type="caution">
    <text evidence="2">The sequence shown here is derived from an EMBL/GenBank/DDBJ whole genome shotgun (WGS) entry which is preliminary data.</text>
</comment>
<dbReference type="Proteomes" id="UP000194318">
    <property type="component" value="Unassembled WGS sequence"/>
</dbReference>
<feature type="compositionally biased region" description="Polar residues" evidence="1">
    <location>
        <begin position="69"/>
        <end position="79"/>
    </location>
</feature>
<accession>A0A1Y2NYM8</accession>
<evidence type="ECO:0000313" key="3">
    <source>
        <dbReference type="Proteomes" id="UP000194318"/>
    </source>
</evidence>
<reference evidence="2 3" key="1">
    <citation type="submission" date="2016-09" db="EMBL/GenBank/DDBJ databases">
        <title>Streptomyces fradiae DSM40063, a candidate organism with high potential of specific P450 cytochromes.</title>
        <authorList>
            <person name="Grumaz C."/>
            <person name="Vainshtein Y."/>
            <person name="Kirstahler P."/>
            <person name="Sohn K."/>
        </authorList>
    </citation>
    <scope>NUCLEOTIDE SEQUENCE [LARGE SCALE GENOMIC DNA]</scope>
    <source>
        <strain evidence="2 3">DSM 40063</strain>
    </source>
</reference>
<sequence length="283" mass="30434">MLTWDGFRRAPSPPPTCSTTASRPLSPRVIGYLADSQHHLLCLQRVFKATYGCWPEGKAGPLTAAAEQQDVSSSAPQIESVNRNSSPSSRRQGQAAVPVSVLVSFAPVRARPHEVTPNAPPQVRTPPTPAGPPYEQLESVLGATPHEFESRILRQCLTGHDVEGPHRSRWGPSTFSGPCRPGIRPQRVLGSVEWRESSAVDDHDPAALQKHRAASEHASVAPLRVRAGTAARRGLGGRESTDRWRGGWAAVRTAGQSGWRAVRRSEGGQTYGRSSGTSGKRGT</sequence>
<protein>
    <submittedName>
        <fullName evidence="2">Uncharacterized protein</fullName>
    </submittedName>
</protein>
<feature type="region of interest" description="Disordered" evidence="1">
    <location>
        <begin position="64"/>
        <end position="96"/>
    </location>
</feature>
<dbReference type="AlphaFoldDB" id="A0A1Y2NYM8"/>
<feature type="region of interest" description="Disordered" evidence="1">
    <location>
        <begin position="1"/>
        <end position="24"/>
    </location>
</feature>
<feature type="compositionally biased region" description="Low complexity" evidence="1">
    <location>
        <begin position="80"/>
        <end position="91"/>
    </location>
</feature>